<dbReference type="GO" id="GO:0016829">
    <property type="term" value="F:lyase activity"/>
    <property type="evidence" value="ECO:0007669"/>
    <property type="project" value="UniProtKB-KW"/>
</dbReference>
<proteinExistence type="predicted"/>
<dbReference type="Pfam" id="PF00378">
    <property type="entry name" value="ECH_1"/>
    <property type="match status" value="1"/>
</dbReference>
<dbReference type="EMBL" id="CAADRM010000156">
    <property type="protein sequence ID" value="VFU18629.1"/>
    <property type="molecule type" value="Genomic_DNA"/>
</dbReference>
<dbReference type="AlphaFoldDB" id="A0A485M7U8"/>
<dbReference type="PANTHER" id="PTHR11941:SF54">
    <property type="entry name" value="ENOYL-COA HYDRATASE, MITOCHONDRIAL"/>
    <property type="match status" value="1"/>
</dbReference>
<dbReference type="InterPro" id="IPR029045">
    <property type="entry name" value="ClpP/crotonase-like_dom_sf"/>
</dbReference>
<sequence>MSLIYEKQGHIARLGLNRPKQLNALDPEILLELHKAWKDVNEDSSVRVAVLYSALPGIFCSGMDLKTAIPILTRAREPENEAEQWIAGGWDVAGGVAEAMLKVNIVNKPVIAAIHGYCLTGGFEMVMGADLRVASTDAVFQMREASLGIMPTGGGNVFLSRHVSPCRALEILLTAGNYDAQTLYEWGFLNRVVPRENLMKATLDLAQKIADNGPLATQGIIRLSREMRMMQMKDAFTREVEIGMPVFGSEDAREGVKAQKEKRKPDFPCKY</sequence>
<dbReference type="InterPro" id="IPR014748">
    <property type="entry name" value="Enoyl-CoA_hydra_C"/>
</dbReference>
<dbReference type="Gene3D" id="3.90.226.10">
    <property type="entry name" value="2-enoyl-CoA Hydratase, Chain A, domain 1"/>
    <property type="match status" value="1"/>
</dbReference>
<gene>
    <name evidence="2" type="primary">caiD</name>
    <name evidence="2" type="ORF">SCFA_880005</name>
</gene>
<dbReference type="GO" id="GO:0006635">
    <property type="term" value="P:fatty acid beta-oxidation"/>
    <property type="evidence" value="ECO:0007669"/>
    <property type="project" value="TreeGrafter"/>
</dbReference>
<protein>
    <submittedName>
        <fullName evidence="2">Carnitinyl-CoA dehydratase</fullName>
        <ecNumber evidence="2">4.2.1.-</ecNumber>
    </submittedName>
</protein>
<dbReference type="InterPro" id="IPR001753">
    <property type="entry name" value="Enoyl-CoA_hydra/iso"/>
</dbReference>
<accession>A0A485M7U8</accession>
<dbReference type="EC" id="4.2.1.-" evidence="2"/>
<organism evidence="2">
    <name type="scientific">anaerobic digester metagenome</name>
    <dbReference type="NCBI Taxonomy" id="1263854"/>
    <lineage>
        <taxon>unclassified sequences</taxon>
        <taxon>metagenomes</taxon>
        <taxon>ecological metagenomes</taxon>
    </lineage>
</organism>
<dbReference type="PANTHER" id="PTHR11941">
    <property type="entry name" value="ENOYL-COA HYDRATASE-RELATED"/>
    <property type="match status" value="1"/>
</dbReference>
<dbReference type="Gene3D" id="1.10.12.10">
    <property type="entry name" value="Lyase 2-enoyl-coa Hydratase, Chain A, domain 2"/>
    <property type="match status" value="1"/>
</dbReference>
<evidence type="ECO:0000313" key="2">
    <source>
        <dbReference type="EMBL" id="VFU18629.1"/>
    </source>
</evidence>
<reference evidence="2" key="1">
    <citation type="submission" date="2019-03" db="EMBL/GenBank/DDBJ databases">
        <authorList>
            <person name="Hao L."/>
        </authorList>
    </citation>
    <scope>NUCLEOTIDE SEQUENCE</scope>
</reference>
<name>A0A485M7U8_9ZZZZ</name>
<keyword evidence="1 2" id="KW-0456">Lyase</keyword>
<dbReference type="CDD" id="cd06558">
    <property type="entry name" value="crotonase-like"/>
    <property type="match status" value="1"/>
</dbReference>
<dbReference type="SUPFAM" id="SSF52096">
    <property type="entry name" value="ClpP/crotonase"/>
    <property type="match status" value="1"/>
</dbReference>
<evidence type="ECO:0000256" key="1">
    <source>
        <dbReference type="ARBA" id="ARBA00023239"/>
    </source>
</evidence>